<accession>A0A8T0Y3P4</accession>
<evidence type="ECO:0000313" key="5">
    <source>
        <dbReference type="EMBL" id="KAG2960044.1"/>
    </source>
</evidence>
<sequence>MTEKSHMNVELEESVLRTYAKASDIRPKNTSRAYKNKQVEFTRWCDDKGLAFNDLTRYTVKAFGPNKLAELPSIGDRI</sequence>
<dbReference type="Gene3D" id="1.10.150.130">
    <property type="match status" value="1"/>
</dbReference>
<dbReference type="Proteomes" id="UP000774804">
    <property type="component" value="Unassembled WGS sequence"/>
</dbReference>
<dbReference type="EMBL" id="RCML01001857">
    <property type="protein sequence ID" value="KAG2960044.1"/>
    <property type="molecule type" value="Genomic_DNA"/>
</dbReference>
<evidence type="ECO:0000256" key="1">
    <source>
        <dbReference type="ARBA" id="ARBA00023125"/>
    </source>
</evidence>
<dbReference type="Proteomes" id="UP000735874">
    <property type="component" value="Unassembled WGS sequence"/>
</dbReference>
<evidence type="ECO:0000313" key="6">
    <source>
        <dbReference type="Proteomes" id="UP000735874"/>
    </source>
</evidence>
<evidence type="ECO:0000313" key="2">
    <source>
        <dbReference type="EMBL" id="KAG2818623.1"/>
    </source>
</evidence>
<organism evidence="2 6">
    <name type="scientific">Phytophthora cactorum</name>
    <dbReference type="NCBI Taxonomy" id="29920"/>
    <lineage>
        <taxon>Eukaryota</taxon>
        <taxon>Sar</taxon>
        <taxon>Stramenopiles</taxon>
        <taxon>Oomycota</taxon>
        <taxon>Peronosporomycetes</taxon>
        <taxon>Peronosporales</taxon>
        <taxon>Peronosporaceae</taxon>
        <taxon>Phytophthora</taxon>
    </lineage>
</organism>
<dbReference type="Proteomes" id="UP000736787">
    <property type="component" value="Unassembled WGS sequence"/>
</dbReference>
<dbReference type="InterPro" id="IPR010998">
    <property type="entry name" value="Integrase_recombinase_N"/>
</dbReference>
<dbReference type="EMBL" id="RCMG01001862">
    <property type="protein sequence ID" value="KAG2818623.1"/>
    <property type="molecule type" value="Genomic_DNA"/>
</dbReference>
<proteinExistence type="predicted"/>
<evidence type="ECO:0000313" key="3">
    <source>
        <dbReference type="EMBL" id="KAG2879533.1"/>
    </source>
</evidence>
<dbReference type="Proteomes" id="UP000697107">
    <property type="component" value="Unassembled WGS sequence"/>
</dbReference>
<dbReference type="EMBL" id="RCMK01001964">
    <property type="protein sequence ID" value="KAG2886194.1"/>
    <property type="molecule type" value="Genomic_DNA"/>
</dbReference>
<dbReference type="VEuPathDB" id="FungiDB:PC110_g21422"/>
<comment type="caution">
    <text evidence="2">The sequence shown here is derived from an EMBL/GenBank/DDBJ whole genome shotgun (WGS) entry which is preliminary data.</text>
</comment>
<dbReference type="GO" id="GO:0003677">
    <property type="term" value="F:DNA binding"/>
    <property type="evidence" value="ECO:0007669"/>
    <property type="project" value="UniProtKB-KW"/>
</dbReference>
<dbReference type="EMBL" id="RCMI01001989">
    <property type="protein sequence ID" value="KAG2879533.1"/>
    <property type="molecule type" value="Genomic_DNA"/>
</dbReference>
<reference evidence="2" key="1">
    <citation type="submission" date="2018-10" db="EMBL/GenBank/DDBJ databases">
        <title>Effector identification in a new, highly contiguous assembly of the strawberry crown rot pathogen Phytophthora cactorum.</title>
        <authorList>
            <person name="Armitage A.D."/>
            <person name="Nellist C.F."/>
            <person name="Bates H."/>
            <person name="Vickerstaff R.J."/>
            <person name="Harrison R.J."/>
        </authorList>
    </citation>
    <scope>NUCLEOTIDE SEQUENCE</scope>
    <source>
        <strain evidence="2">15-7</strain>
        <strain evidence="3">4032</strain>
        <strain evidence="4">4040</strain>
        <strain evidence="5">P415</strain>
    </source>
</reference>
<evidence type="ECO:0000313" key="4">
    <source>
        <dbReference type="EMBL" id="KAG2886194.1"/>
    </source>
</evidence>
<dbReference type="AlphaFoldDB" id="A0A8T0Y3P4"/>
<protein>
    <submittedName>
        <fullName evidence="2">Uncharacterized protein</fullName>
    </submittedName>
</protein>
<gene>
    <name evidence="2" type="ORF">PC113_g22837</name>
    <name evidence="3" type="ORF">PC115_g22768</name>
    <name evidence="4" type="ORF">PC117_g25415</name>
    <name evidence="5" type="ORF">PC118_g22713</name>
</gene>
<keyword evidence="1" id="KW-0238">DNA-binding</keyword>
<dbReference type="SUPFAM" id="SSF47823">
    <property type="entry name" value="lambda integrase-like, N-terminal domain"/>
    <property type="match status" value="1"/>
</dbReference>
<name>A0A8T0Y3P4_9STRA</name>